<dbReference type="EMBL" id="CP006577">
    <property type="protein sequence ID" value="AIG98456.1"/>
    <property type="molecule type" value="Genomic_DNA"/>
</dbReference>
<dbReference type="GeneID" id="24795197"/>
<dbReference type="RefSeq" id="WP_048095849.1">
    <property type="nucleotide sequence ID" value="NZ_CP006577.1"/>
</dbReference>
<name>A0A075WEN2_ARCFL</name>
<feature type="domain" description="Phosphotyrosine protein phosphatase I" evidence="1">
    <location>
        <begin position="193"/>
        <end position="327"/>
    </location>
</feature>
<organism evidence="2 3">
    <name type="scientific">Archaeoglobus fulgidus DSM 8774</name>
    <dbReference type="NCBI Taxonomy" id="1344584"/>
    <lineage>
        <taxon>Archaea</taxon>
        <taxon>Methanobacteriati</taxon>
        <taxon>Methanobacteriota</taxon>
        <taxon>Archaeoglobi</taxon>
        <taxon>Archaeoglobales</taxon>
        <taxon>Archaeoglobaceae</taxon>
        <taxon>Archaeoglobus</taxon>
    </lineage>
</organism>
<dbReference type="InterPro" id="IPR036196">
    <property type="entry name" value="Ptyr_pPase_sf"/>
</dbReference>
<dbReference type="Pfam" id="PF01451">
    <property type="entry name" value="LMWPc"/>
    <property type="match status" value="1"/>
</dbReference>
<evidence type="ECO:0000313" key="3">
    <source>
        <dbReference type="Proteomes" id="UP000028501"/>
    </source>
</evidence>
<accession>A0A075WEN2</accession>
<dbReference type="Proteomes" id="UP000028501">
    <property type="component" value="Chromosome"/>
</dbReference>
<sequence>MEDALEERLELKQCERVYSGHLISSECPIADRCSKDVDESECVLCCDRIYSTLKDEGYFVIRSGRANIVAIPSRMESKIGEDVLGLKVIVFSDPDSGISNRDEIFIAGFRFGIDDILLNGYPVYTVHGDYGSDVRYCVGRLMVRIMAESFRIGEERAKELAEQLKRIAEVLGEKVDERYLFGNTYMGHPPKRILIISGRDACRGVIAKVVLRKILDEAGLYNVSIDSAAYDKPGIVKEARDVVKEKYGDLLKDHVPKSIEDVKTRYGYWKIVDHDLIIVMEDGHKHGLPEGRTFTIKELAGEKGSIREPSSVAECKDVAEEIERCLRAGIDRIREILYG</sequence>
<dbReference type="HOGENOM" id="CLU_817853_0_0_2"/>
<reference evidence="2 3" key="1">
    <citation type="submission" date="2013-07" db="EMBL/GenBank/DDBJ databases">
        <title>Genome of Archaeoglobus fulgidus.</title>
        <authorList>
            <person name="Fiebig A."/>
            <person name="Birkeland N.-K."/>
        </authorList>
    </citation>
    <scope>NUCLEOTIDE SEQUENCE [LARGE SCALE GENOMIC DNA]</scope>
    <source>
        <strain evidence="2 3">DSM 8774</strain>
    </source>
</reference>
<dbReference type="AlphaFoldDB" id="A0A075WEN2"/>
<dbReference type="SUPFAM" id="SSF52788">
    <property type="entry name" value="Phosphotyrosine protein phosphatases I"/>
    <property type="match status" value="1"/>
</dbReference>
<dbReference type="Gene3D" id="3.40.50.2300">
    <property type="match status" value="1"/>
</dbReference>
<protein>
    <submittedName>
        <fullName evidence="2">Protein-tyrosine-phosphatase</fullName>
    </submittedName>
</protein>
<evidence type="ECO:0000259" key="1">
    <source>
        <dbReference type="Pfam" id="PF01451"/>
    </source>
</evidence>
<evidence type="ECO:0000313" key="2">
    <source>
        <dbReference type="EMBL" id="AIG98456.1"/>
    </source>
</evidence>
<dbReference type="InterPro" id="IPR023485">
    <property type="entry name" value="Ptyr_pPase"/>
</dbReference>
<proteinExistence type="predicted"/>
<dbReference type="KEGG" id="afg:AFULGI_00016970"/>
<gene>
    <name evidence="2" type="ORF">AFULGI_00016970</name>
</gene>